<dbReference type="Proteomes" id="UP000887013">
    <property type="component" value="Unassembled WGS sequence"/>
</dbReference>
<dbReference type="OrthoDB" id="10500890at2759"/>
<protein>
    <submittedName>
        <fullName evidence="2">Uncharacterized protein</fullName>
    </submittedName>
</protein>
<organism evidence="2 3">
    <name type="scientific">Nephila pilipes</name>
    <name type="common">Giant wood spider</name>
    <name type="synonym">Nephila maculata</name>
    <dbReference type="NCBI Taxonomy" id="299642"/>
    <lineage>
        <taxon>Eukaryota</taxon>
        <taxon>Metazoa</taxon>
        <taxon>Ecdysozoa</taxon>
        <taxon>Arthropoda</taxon>
        <taxon>Chelicerata</taxon>
        <taxon>Arachnida</taxon>
        <taxon>Araneae</taxon>
        <taxon>Araneomorphae</taxon>
        <taxon>Entelegynae</taxon>
        <taxon>Araneoidea</taxon>
        <taxon>Nephilidae</taxon>
        <taxon>Nephila</taxon>
    </lineage>
</organism>
<accession>A0A8X6JSL9</accession>
<sequence length="70" mass="7784">MPVRPPANGKPRPKSLRLKGEAAEGESGSLACRTLSMFLPPHLLALPQHQYHGKTWNSKNSQNLSFGHYF</sequence>
<evidence type="ECO:0000256" key="1">
    <source>
        <dbReference type="SAM" id="MobiDB-lite"/>
    </source>
</evidence>
<evidence type="ECO:0000313" key="3">
    <source>
        <dbReference type="Proteomes" id="UP000887013"/>
    </source>
</evidence>
<name>A0A8X6JSL9_NEPPI</name>
<comment type="caution">
    <text evidence="2">The sequence shown here is derived from an EMBL/GenBank/DDBJ whole genome shotgun (WGS) entry which is preliminary data.</text>
</comment>
<feature type="region of interest" description="Disordered" evidence="1">
    <location>
        <begin position="1"/>
        <end position="22"/>
    </location>
</feature>
<keyword evidence="3" id="KW-1185">Reference proteome</keyword>
<reference evidence="2" key="1">
    <citation type="submission" date="2020-08" db="EMBL/GenBank/DDBJ databases">
        <title>Multicomponent nature underlies the extraordinary mechanical properties of spider dragline silk.</title>
        <authorList>
            <person name="Kono N."/>
            <person name="Nakamura H."/>
            <person name="Mori M."/>
            <person name="Yoshida Y."/>
            <person name="Ohtoshi R."/>
            <person name="Malay A.D."/>
            <person name="Moran D.A.P."/>
            <person name="Tomita M."/>
            <person name="Numata K."/>
            <person name="Arakawa K."/>
        </authorList>
    </citation>
    <scope>NUCLEOTIDE SEQUENCE</scope>
</reference>
<dbReference type="AlphaFoldDB" id="A0A8X6JSL9"/>
<evidence type="ECO:0000313" key="2">
    <source>
        <dbReference type="EMBL" id="GFS34160.1"/>
    </source>
</evidence>
<gene>
    <name evidence="2" type="ORF">NPIL_646991</name>
</gene>
<proteinExistence type="predicted"/>
<dbReference type="EMBL" id="BMAW01088339">
    <property type="protein sequence ID" value="GFS34160.1"/>
    <property type="molecule type" value="Genomic_DNA"/>
</dbReference>